<dbReference type="AlphaFoldDB" id="A0A9Q0JRV5"/>
<name>A0A9Q0JRV5_9ROSI</name>
<sequence>MDHGPTIIACLMLIRLDTNQISLILLFARLIQLYIYTNQCWKRKTKHSHPKQNCKSEYRQFNLCNLKENPNQYKPIHMDKSSVKVVLFVALLLFYAGNQLGVEARNVPFPCQTVADCSPPGLCECRMNLCFCHPPKAFETLIGNGHT</sequence>
<gene>
    <name evidence="1" type="ORF">Tsubulata_014493</name>
</gene>
<evidence type="ECO:0000313" key="2">
    <source>
        <dbReference type="Proteomes" id="UP001141552"/>
    </source>
</evidence>
<proteinExistence type="predicted"/>
<protein>
    <submittedName>
        <fullName evidence="1">Uncharacterized protein</fullName>
    </submittedName>
</protein>
<comment type="caution">
    <text evidence="1">The sequence shown here is derived from an EMBL/GenBank/DDBJ whole genome shotgun (WGS) entry which is preliminary data.</text>
</comment>
<accession>A0A9Q0JRV5</accession>
<dbReference type="Proteomes" id="UP001141552">
    <property type="component" value="Unassembled WGS sequence"/>
</dbReference>
<evidence type="ECO:0000313" key="1">
    <source>
        <dbReference type="EMBL" id="KAJ4851669.1"/>
    </source>
</evidence>
<organism evidence="1 2">
    <name type="scientific">Turnera subulata</name>
    <dbReference type="NCBI Taxonomy" id="218843"/>
    <lineage>
        <taxon>Eukaryota</taxon>
        <taxon>Viridiplantae</taxon>
        <taxon>Streptophyta</taxon>
        <taxon>Embryophyta</taxon>
        <taxon>Tracheophyta</taxon>
        <taxon>Spermatophyta</taxon>
        <taxon>Magnoliopsida</taxon>
        <taxon>eudicotyledons</taxon>
        <taxon>Gunneridae</taxon>
        <taxon>Pentapetalae</taxon>
        <taxon>rosids</taxon>
        <taxon>fabids</taxon>
        <taxon>Malpighiales</taxon>
        <taxon>Passifloraceae</taxon>
        <taxon>Turnera</taxon>
    </lineage>
</organism>
<reference evidence="1" key="2">
    <citation type="journal article" date="2023" name="Plants (Basel)">
        <title>Annotation of the Turnera subulata (Passifloraceae) Draft Genome Reveals the S-Locus Evolved after the Divergence of Turneroideae from Passifloroideae in a Stepwise Manner.</title>
        <authorList>
            <person name="Henning P.M."/>
            <person name="Roalson E.H."/>
            <person name="Mir W."/>
            <person name="McCubbin A.G."/>
            <person name="Shore J.S."/>
        </authorList>
    </citation>
    <scope>NUCLEOTIDE SEQUENCE</scope>
    <source>
        <strain evidence="1">F60SS</strain>
    </source>
</reference>
<keyword evidence="2" id="KW-1185">Reference proteome</keyword>
<reference evidence="1" key="1">
    <citation type="submission" date="2022-02" db="EMBL/GenBank/DDBJ databases">
        <authorList>
            <person name="Henning P.M."/>
            <person name="McCubbin A.G."/>
            <person name="Shore J.S."/>
        </authorList>
    </citation>
    <scope>NUCLEOTIDE SEQUENCE</scope>
    <source>
        <strain evidence="1">F60SS</strain>
        <tissue evidence="1">Leaves</tissue>
    </source>
</reference>
<dbReference type="OrthoDB" id="10523520at2759"/>
<dbReference type="EMBL" id="JAKUCV010000001">
    <property type="protein sequence ID" value="KAJ4851669.1"/>
    <property type="molecule type" value="Genomic_DNA"/>
</dbReference>